<reference evidence="2" key="2">
    <citation type="submission" date="2023-11" db="UniProtKB">
        <authorList>
            <consortium name="WormBaseParasite"/>
        </authorList>
    </citation>
    <scope>IDENTIFICATION</scope>
</reference>
<dbReference type="WBParaSite" id="TREG1_6400.1">
    <property type="protein sequence ID" value="TREG1_6400.1"/>
    <property type="gene ID" value="TREG1_6400"/>
</dbReference>
<reference evidence="1" key="1">
    <citation type="submission" date="2022-06" db="EMBL/GenBank/DDBJ databases">
        <authorList>
            <person name="Berger JAMES D."/>
            <person name="Berger JAMES D."/>
        </authorList>
    </citation>
    <scope>NUCLEOTIDE SEQUENCE [LARGE SCALE GENOMIC DNA]</scope>
</reference>
<accession>A0AA85K5P6</accession>
<organism evidence="1 2">
    <name type="scientific">Trichobilharzia regenti</name>
    <name type="common">Nasal bird schistosome</name>
    <dbReference type="NCBI Taxonomy" id="157069"/>
    <lineage>
        <taxon>Eukaryota</taxon>
        <taxon>Metazoa</taxon>
        <taxon>Spiralia</taxon>
        <taxon>Lophotrochozoa</taxon>
        <taxon>Platyhelminthes</taxon>
        <taxon>Trematoda</taxon>
        <taxon>Digenea</taxon>
        <taxon>Strigeidida</taxon>
        <taxon>Schistosomatoidea</taxon>
        <taxon>Schistosomatidae</taxon>
        <taxon>Trichobilharzia</taxon>
    </lineage>
</organism>
<sequence>MWALVVKGLFSGWRQFCLHMSDAEYIADGPLTDIVGADWGDDTLPFELILVKPDSLPDPEPQPVGGQRCFEVPASDFFDSVCWNELDLDNLLTRLNPPLTFHSSLP</sequence>
<dbReference type="Proteomes" id="UP000050795">
    <property type="component" value="Unassembled WGS sequence"/>
</dbReference>
<evidence type="ECO:0000313" key="2">
    <source>
        <dbReference type="WBParaSite" id="TREG1_6400.1"/>
    </source>
</evidence>
<proteinExistence type="predicted"/>
<dbReference type="AlphaFoldDB" id="A0AA85K5P6"/>
<keyword evidence="1" id="KW-1185">Reference proteome</keyword>
<name>A0AA85K5P6_TRIRE</name>
<protein>
    <submittedName>
        <fullName evidence="2">AGC-kinase C-terminal domain-containing protein</fullName>
    </submittedName>
</protein>
<evidence type="ECO:0000313" key="1">
    <source>
        <dbReference type="Proteomes" id="UP000050795"/>
    </source>
</evidence>